<dbReference type="KEGG" id="ech:ECH_1120"/>
<reference evidence="1 2" key="1">
    <citation type="journal article" date="2006" name="PLoS Genet.">
        <title>Comparative genomics of emerging human ehrlichiosis agents.</title>
        <authorList>
            <person name="Dunning Hotopp J.C."/>
            <person name="Lin M."/>
            <person name="Madupu R."/>
            <person name="Crabtree J."/>
            <person name="Angiuoli S.V."/>
            <person name="Eisen J.A."/>
            <person name="Seshadri R."/>
            <person name="Ren Q."/>
            <person name="Wu M."/>
            <person name="Utterback T.R."/>
            <person name="Smith S."/>
            <person name="Lewis M."/>
            <person name="Khouri H."/>
            <person name="Zhang C."/>
            <person name="Niu H."/>
            <person name="Lin Q."/>
            <person name="Ohashi N."/>
            <person name="Zhi N."/>
            <person name="Nelson W."/>
            <person name="Brinkac L.M."/>
            <person name="Dodson R.J."/>
            <person name="Rosovitz M.J."/>
            <person name="Sundaram J."/>
            <person name="Daugherty S.C."/>
            <person name="Davidsen T."/>
            <person name="Durkin A.S."/>
            <person name="Gwinn M."/>
            <person name="Haft D.H."/>
            <person name="Selengut J.D."/>
            <person name="Sullivan S.A."/>
            <person name="Zafar N."/>
            <person name="Zhou L."/>
            <person name="Benahmed F."/>
            <person name="Forberger H."/>
            <person name="Halpin R."/>
            <person name="Mulligan S."/>
            <person name="Robinson J."/>
            <person name="White O."/>
            <person name="Rikihisa Y."/>
            <person name="Tettelin H."/>
        </authorList>
    </citation>
    <scope>NUCLEOTIDE SEQUENCE [LARGE SCALE GENOMIC DNA]</scope>
    <source>
        <strain evidence="2">ATCC CRL-10679 / Arkansas</strain>
    </source>
</reference>
<organism evidence="1 2">
    <name type="scientific">Ehrlichia chaffeensis (strain ATCC CRL-10679 / Arkansas)</name>
    <dbReference type="NCBI Taxonomy" id="205920"/>
    <lineage>
        <taxon>Bacteria</taxon>
        <taxon>Pseudomonadati</taxon>
        <taxon>Pseudomonadota</taxon>
        <taxon>Alphaproteobacteria</taxon>
        <taxon>Rickettsiales</taxon>
        <taxon>Anaplasmataceae</taxon>
        <taxon>Ehrlichia</taxon>
    </lineage>
</organism>
<evidence type="ECO:0000313" key="2">
    <source>
        <dbReference type="Proteomes" id="UP000008320"/>
    </source>
</evidence>
<dbReference type="STRING" id="205920.ECH_1120"/>
<dbReference type="AlphaFoldDB" id="Q2GF79"/>
<accession>Q2GF79</accession>
<gene>
    <name evidence="1" type="ordered locus">ECH_1120</name>
</gene>
<name>Q2GF79_EHRCR</name>
<dbReference type="Proteomes" id="UP000008320">
    <property type="component" value="Chromosome"/>
</dbReference>
<sequence>MYIAYSHVIITLSRDIKIKQVIAGKLSYHGKLILDTYQKQFKNP</sequence>
<evidence type="ECO:0000313" key="1">
    <source>
        <dbReference type="EMBL" id="ABD44906.1"/>
    </source>
</evidence>
<dbReference type="EMBL" id="CP000236">
    <property type="protein sequence ID" value="ABD44906.1"/>
    <property type="molecule type" value="Genomic_DNA"/>
</dbReference>
<keyword evidence="2" id="KW-1185">Reference proteome</keyword>
<protein>
    <submittedName>
        <fullName evidence="1">Uncharacterized protein</fullName>
    </submittedName>
</protein>
<proteinExistence type="predicted"/>
<dbReference type="HOGENOM" id="CLU_3215592_0_0_5"/>